<dbReference type="Pfam" id="PF01582">
    <property type="entry name" value="TIR"/>
    <property type="match status" value="1"/>
</dbReference>
<feature type="domain" description="TIR" evidence="1">
    <location>
        <begin position="3"/>
        <end position="44"/>
    </location>
</feature>
<dbReference type="EMBL" id="MNCJ02000330">
    <property type="protein sequence ID" value="KAF5762656.1"/>
    <property type="molecule type" value="Genomic_DNA"/>
</dbReference>
<evidence type="ECO:0000313" key="3">
    <source>
        <dbReference type="Proteomes" id="UP000215914"/>
    </source>
</evidence>
<dbReference type="Gramene" id="mRNA:HanXRQr2_Chr15g0671471">
    <property type="protein sequence ID" value="mRNA:HanXRQr2_Chr15g0671471"/>
    <property type="gene ID" value="HanXRQr2_Chr15g0671471"/>
</dbReference>
<protein>
    <submittedName>
        <fullName evidence="2">TIR domain-containing protein</fullName>
    </submittedName>
</protein>
<comment type="caution">
    <text evidence="2">The sequence shown here is derived from an EMBL/GenBank/DDBJ whole genome shotgun (WGS) entry which is preliminary data.</text>
</comment>
<keyword evidence="3" id="KW-1185">Reference proteome</keyword>
<evidence type="ECO:0000259" key="1">
    <source>
        <dbReference type="Pfam" id="PF01582"/>
    </source>
</evidence>
<reference evidence="2" key="1">
    <citation type="journal article" date="2017" name="Nature">
        <title>The sunflower genome provides insights into oil metabolism, flowering and Asterid evolution.</title>
        <authorList>
            <person name="Badouin H."/>
            <person name="Gouzy J."/>
            <person name="Grassa C.J."/>
            <person name="Murat F."/>
            <person name="Staton S.E."/>
            <person name="Cottret L."/>
            <person name="Lelandais-Briere C."/>
            <person name="Owens G.L."/>
            <person name="Carrere S."/>
            <person name="Mayjonade B."/>
            <person name="Legrand L."/>
            <person name="Gill N."/>
            <person name="Kane N.C."/>
            <person name="Bowers J.E."/>
            <person name="Hubner S."/>
            <person name="Bellec A."/>
            <person name="Berard A."/>
            <person name="Berges H."/>
            <person name="Blanchet N."/>
            <person name="Boniface M.C."/>
            <person name="Brunel D."/>
            <person name="Catrice O."/>
            <person name="Chaidir N."/>
            <person name="Claudel C."/>
            <person name="Donnadieu C."/>
            <person name="Faraut T."/>
            <person name="Fievet G."/>
            <person name="Helmstetter N."/>
            <person name="King M."/>
            <person name="Knapp S.J."/>
            <person name="Lai Z."/>
            <person name="Le Paslier M.C."/>
            <person name="Lippi Y."/>
            <person name="Lorenzon L."/>
            <person name="Mandel J.R."/>
            <person name="Marage G."/>
            <person name="Marchand G."/>
            <person name="Marquand E."/>
            <person name="Bret-Mestries E."/>
            <person name="Morien E."/>
            <person name="Nambeesan S."/>
            <person name="Nguyen T."/>
            <person name="Pegot-Espagnet P."/>
            <person name="Pouilly N."/>
            <person name="Raftis F."/>
            <person name="Sallet E."/>
            <person name="Schiex T."/>
            <person name="Thomas J."/>
            <person name="Vandecasteele C."/>
            <person name="Vares D."/>
            <person name="Vear F."/>
            <person name="Vautrin S."/>
            <person name="Crespi M."/>
            <person name="Mangin B."/>
            <person name="Burke J.M."/>
            <person name="Salse J."/>
            <person name="Munos S."/>
            <person name="Vincourt P."/>
            <person name="Rieseberg L.H."/>
            <person name="Langlade N.B."/>
        </authorList>
    </citation>
    <scope>NUCLEOTIDE SEQUENCE</scope>
    <source>
        <tissue evidence="2">Leaves</tissue>
    </source>
</reference>
<proteinExistence type="predicted"/>
<sequence length="79" mass="9225">MAEDTSKNFVDYLCHTLHQKGIITYKDEVRIEKGERINEQLMRTTEDVDLVEVSSSPFTRKRMMMLEDVDLEKDDGRGS</sequence>
<gene>
    <name evidence="2" type="ORF">HanXRQr2_Chr15g0671471</name>
</gene>
<evidence type="ECO:0000313" key="2">
    <source>
        <dbReference type="EMBL" id="KAF5762656.1"/>
    </source>
</evidence>
<dbReference type="Proteomes" id="UP000215914">
    <property type="component" value="Unassembled WGS sequence"/>
</dbReference>
<dbReference type="InterPro" id="IPR000157">
    <property type="entry name" value="TIR_dom"/>
</dbReference>
<dbReference type="Gene3D" id="3.40.50.10140">
    <property type="entry name" value="Toll/interleukin-1 receptor homology (TIR) domain"/>
    <property type="match status" value="1"/>
</dbReference>
<dbReference type="InterPro" id="IPR035897">
    <property type="entry name" value="Toll_tir_struct_dom_sf"/>
</dbReference>
<dbReference type="GO" id="GO:0007165">
    <property type="term" value="P:signal transduction"/>
    <property type="evidence" value="ECO:0007669"/>
    <property type="project" value="InterPro"/>
</dbReference>
<dbReference type="AlphaFoldDB" id="A0A9K3H179"/>
<accession>A0A9K3H179</accession>
<organism evidence="2 3">
    <name type="scientific">Helianthus annuus</name>
    <name type="common">Common sunflower</name>
    <dbReference type="NCBI Taxonomy" id="4232"/>
    <lineage>
        <taxon>Eukaryota</taxon>
        <taxon>Viridiplantae</taxon>
        <taxon>Streptophyta</taxon>
        <taxon>Embryophyta</taxon>
        <taxon>Tracheophyta</taxon>
        <taxon>Spermatophyta</taxon>
        <taxon>Magnoliopsida</taxon>
        <taxon>eudicotyledons</taxon>
        <taxon>Gunneridae</taxon>
        <taxon>Pentapetalae</taxon>
        <taxon>asterids</taxon>
        <taxon>campanulids</taxon>
        <taxon>Asterales</taxon>
        <taxon>Asteraceae</taxon>
        <taxon>Asteroideae</taxon>
        <taxon>Heliantheae alliance</taxon>
        <taxon>Heliantheae</taxon>
        <taxon>Helianthus</taxon>
    </lineage>
</organism>
<name>A0A9K3H179_HELAN</name>
<reference evidence="2" key="2">
    <citation type="submission" date="2020-06" db="EMBL/GenBank/DDBJ databases">
        <title>Helianthus annuus Genome sequencing and assembly Release 2.</title>
        <authorList>
            <person name="Gouzy J."/>
            <person name="Langlade N."/>
            <person name="Munos S."/>
        </authorList>
    </citation>
    <scope>NUCLEOTIDE SEQUENCE</scope>
    <source>
        <tissue evidence="2">Leaves</tissue>
    </source>
</reference>